<comment type="caution">
    <text evidence="9">The sequence shown here is derived from an EMBL/GenBank/DDBJ whole genome shotgun (WGS) entry which is preliminary data.</text>
</comment>
<evidence type="ECO:0000259" key="8">
    <source>
        <dbReference type="PROSITE" id="PS51471"/>
    </source>
</evidence>
<dbReference type="InterPro" id="IPR006620">
    <property type="entry name" value="Pro_4_hyd_alph"/>
</dbReference>
<dbReference type="GO" id="GO:0071456">
    <property type="term" value="P:cellular response to hypoxia"/>
    <property type="evidence" value="ECO:0007669"/>
    <property type="project" value="TreeGrafter"/>
</dbReference>
<evidence type="ECO:0000313" key="9">
    <source>
        <dbReference type="EMBL" id="KAK1747216.1"/>
    </source>
</evidence>
<dbReference type="AlphaFoldDB" id="A0AAD8YIK0"/>
<keyword evidence="3" id="KW-0847">Vitamin C</keyword>
<feature type="compositionally biased region" description="Basic residues" evidence="7">
    <location>
        <begin position="594"/>
        <end position="606"/>
    </location>
</feature>
<comment type="cofactor">
    <cofactor evidence="1">
        <name>L-ascorbate</name>
        <dbReference type="ChEBI" id="CHEBI:38290"/>
    </cofactor>
</comment>
<dbReference type="SMART" id="SM00702">
    <property type="entry name" value="P4Hc"/>
    <property type="match status" value="1"/>
</dbReference>
<evidence type="ECO:0000256" key="2">
    <source>
        <dbReference type="ARBA" id="ARBA00022723"/>
    </source>
</evidence>
<organism evidence="9 10">
    <name type="scientific">Skeletonema marinoi</name>
    <dbReference type="NCBI Taxonomy" id="267567"/>
    <lineage>
        <taxon>Eukaryota</taxon>
        <taxon>Sar</taxon>
        <taxon>Stramenopiles</taxon>
        <taxon>Ochrophyta</taxon>
        <taxon>Bacillariophyta</taxon>
        <taxon>Coscinodiscophyceae</taxon>
        <taxon>Thalassiosirophycidae</taxon>
        <taxon>Thalassiosirales</taxon>
        <taxon>Skeletonemataceae</taxon>
        <taxon>Skeletonema</taxon>
        <taxon>Skeletonema marinoi-dohrnii complex</taxon>
    </lineage>
</organism>
<dbReference type="GO" id="GO:0008198">
    <property type="term" value="F:ferrous iron binding"/>
    <property type="evidence" value="ECO:0007669"/>
    <property type="project" value="TreeGrafter"/>
</dbReference>
<dbReference type="SUPFAM" id="SSF51197">
    <property type="entry name" value="Clavaminate synthase-like"/>
    <property type="match status" value="1"/>
</dbReference>
<evidence type="ECO:0000256" key="7">
    <source>
        <dbReference type="SAM" id="MobiDB-lite"/>
    </source>
</evidence>
<feature type="compositionally biased region" description="Low complexity" evidence="7">
    <location>
        <begin position="631"/>
        <end position="640"/>
    </location>
</feature>
<evidence type="ECO:0000256" key="1">
    <source>
        <dbReference type="ARBA" id="ARBA00001961"/>
    </source>
</evidence>
<keyword evidence="5 9" id="KW-0560">Oxidoreductase</keyword>
<dbReference type="GO" id="GO:0031543">
    <property type="term" value="F:peptidyl-proline dioxygenase activity"/>
    <property type="evidence" value="ECO:0007669"/>
    <property type="project" value="TreeGrafter"/>
</dbReference>
<feature type="compositionally biased region" description="Basic and acidic residues" evidence="7">
    <location>
        <begin position="860"/>
        <end position="870"/>
    </location>
</feature>
<dbReference type="PANTHER" id="PTHR12907:SF26">
    <property type="entry name" value="HIF PROLYL HYDROXYLASE, ISOFORM C"/>
    <property type="match status" value="1"/>
</dbReference>
<dbReference type="InterPro" id="IPR005123">
    <property type="entry name" value="Oxoglu/Fe-dep_dioxygenase_dom"/>
</dbReference>
<dbReference type="InterPro" id="IPR051559">
    <property type="entry name" value="HIF_prolyl_hydroxylases"/>
</dbReference>
<evidence type="ECO:0000256" key="5">
    <source>
        <dbReference type="ARBA" id="ARBA00023002"/>
    </source>
</evidence>
<evidence type="ECO:0000313" key="10">
    <source>
        <dbReference type="Proteomes" id="UP001224775"/>
    </source>
</evidence>
<dbReference type="EMBL" id="JATAAI010000003">
    <property type="protein sequence ID" value="KAK1747216.1"/>
    <property type="molecule type" value="Genomic_DNA"/>
</dbReference>
<dbReference type="Proteomes" id="UP001224775">
    <property type="component" value="Unassembled WGS sequence"/>
</dbReference>
<protein>
    <submittedName>
        <fullName evidence="9">2OG-Fe(II) oxygenase</fullName>
        <ecNumber evidence="9">1.14.11.-</ecNumber>
    </submittedName>
</protein>
<evidence type="ECO:0000256" key="6">
    <source>
        <dbReference type="ARBA" id="ARBA00023004"/>
    </source>
</evidence>
<feature type="domain" description="Fe2OG dioxygenase" evidence="8">
    <location>
        <begin position="132"/>
        <end position="235"/>
    </location>
</feature>
<dbReference type="Pfam" id="PF13640">
    <property type="entry name" value="2OG-FeII_Oxy_3"/>
    <property type="match status" value="1"/>
</dbReference>
<evidence type="ECO:0000256" key="3">
    <source>
        <dbReference type="ARBA" id="ARBA00022896"/>
    </source>
</evidence>
<reference evidence="9" key="1">
    <citation type="submission" date="2023-06" db="EMBL/GenBank/DDBJ databases">
        <title>Survivors Of The Sea: Transcriptome response of Skeletonema marinoi to long-term dormancy.</title>
        <authorList>
            <person name="Pinder M.I.M."/>
            <person name="Kourtchenko O."/>
            <person name="Robertson E.K."/>
            <person name="Larsson T."/>
            <person name="Maumus F."/>
            <person name="Osuna-Cruz C.M."/>
            <person name="Vancaester E."/>
            <person name="Stenow R."/>
            <person name="Vandepoele K."/>
            <person name="Ploug H."/>
            <person name="Bruchert V."/>
            <person name="Godhe A."/>
            <person name="Topel M."/>
        </authorList>
    </citation>
    <scope>NUCLEOTIDE SEQUENCE</scope>
    <source>
        <strain evidence="9">R05AC</strain>
    </source>
</reference>
<keyword evidence="4" id="KW-0223">Dioxygenase</keyword>
<sequence>MTTNPTLSTELGLTPDAITQLRNNSFTVVDDFLPLDLANQLLSDADNLNSNGHFKQHYFQFGGSALAKPFVYEMDLSALDGGIKDTMNNTLGSWKDMIDNIGPAFVMKVDYLAKQFDDASTTTTPSTTTNTPALSLDINARPAIKIQLNTGGGSFPWHYDNPGPPNLRALTCVVYLNPTWKGGDGGEIVLWPFLSKSTKVSPLHRRAVLFYSDRVLHRVLPSKKRRVCFTIWSPGTNVNSKRDVALSKDVLQFTSYDQAVQFFSQSPLQRVISRAVYSEEYLESLLECIEGTRGGDGEDAASASESVSSAEKERVVLTYGLARSQTVQPSPTATEESEKQLVNTNTDTNELPVAKGPARRSRFSEVKHEWQEINESRLNTTIELGPSDDVVSCVSFPSTGYDREIEEQSDVFEYSRLQSSMHDRYNLTLTMQRQRRHISNSKGKGLSSSGRGGKSTSNERPRVSQPQQQPPVAAIKKSTSRIHRSNSCGNGRYSGDVNMPTQSHNRRRDFRSPERAAESECYVQSFRRLSTSNRKSPAAGVVDANRRFLGRFQQELPFGSQSKVDSSTATLSHCRHHKKPSSDSTDRPPPSSRSSHHAGKSSRLPRRNVYSKGINVNNLQPPPPRRMLQNSHPSETSSSSPHPPSTPYEVSAVVSLHRPAQCPSTHTRSVEDAATSRLRELCMDIIQSAKEGTSPPQRAEIKETVVEYHRSHNNAVSPRDPNFTEIPSEFSQVLTYGLARSQTVQQSPTATEESEKQLMNTDTKQSRLRELCMDIIQSAREGTSPPQRAEIKEAVVEYHRSRNNAASPRDPNFTEIPSEFSQVLTYGLARAQTVQPSPTATEESEKLTNNDTNELPVAKGPERRSRFSEVKHEWQEINESRLNTTIELGPSDDVVSCVSLPSTVAQV</sequence>
<feature type="compositionally biased region" description="Low complexity" evidence="7">
    <location>
        <begin position="440"/>
        <end position="449"/>
    </location>
</feature>
<keyword evidence="10" id="KW-1185">Reference proteome</keyword>
<keyword evidence="2" id="KW-0479">Metal-binding</keyword>
<evidence type="ECO:0000256" key="4">
    <source>
        <dbReference type="ARBA" id="ARBA00022964"/>
    </source>
</evidence>
<dbReference type="GO" id="GO:0031418">
    <property type="term" value="F:L-ascorbic acid binding"/>
    <property type="evidence" value="ECO:0007669"/>
    <property type="project" value="UniProtKB-KW"/>
</dbReference>
<feature type="region of interest" description="Disordered" evidence="7">
    <location>
        <begin position="560"/>
        <end position="650"/>
    </location>
</feature>
<keyword evidence="6" id="KW-0408">Iron</keyword>
<gene>
    <name evidence="9" type="ORF">QTG54_002560</name>
</gene>
<dbReference type="InterPro" id="IPR044862">
    <property type="entry name" value="Pro_4_hyd_alph_FE2OG_OXY"/>
</dbReference>
<feature type="compositionally biased region" description="Polar residues" evidence="7">
    <location>
        <begin position="560"/>
        <end position="571"/>
    </location>
</feature>
<feature type="region of interest" description="Disordered" evidence="7">
    <location>
        <begin position="430"/>
        <end position="520"/>
    </location>
</feature>
<dbReference type="PROSITE" id="PS51471">
    <property type="entry name" value="FE2OG_OXY"/>
    <property type="match status" value="1"/>
</dbReference>
<proteinExistence type="predicted"/>
<feature type="region of interest" description="Disordered" evidence="7">
    <location>
        <begin position="745"/>
        <end position="764"/>
    </location>
</feature>
<dbReference type="PANTHER" id="PTHR12907">
    <property type="entry name" value="EGL NINE HOMOLOG-RELATED"/>
    <property type="match status" value="1"/>
</dbReference>
<dbReference type="Gene3D" id="2.60.120.620">
    <property type="entry name" value="q2cbj1_9rhob like domain"/>
    <property type="match status" value="1"/>
</dbReference>
<feature type="compositionally biased region" description="Polar residues" evidence="7">
    <location>
        <begin position="745"/>
        <end position="763"/>
    </location>
</feature>
<accession>A0AAD8YIK0</accession>
<dbReference type="EC" id="1.14.11.-" evidence="9"/>
<feature type="region of interest" description="Disordered" evidence="7">
    <location>
        <begin position="835"/>
        <end position="870"/>
    </location>
</feature>
<name>A0AAD8YIK0_9STRA</name>